<sequence length="105" mass="11339">MNSSDIRTETLTVLDHSSELAPNLRIVLAYYSLLPQNPAGAVVMTAKQIANKAGMKESTFSKARTALIEDGWLEESSRLAHVGYFRLTAKALGGRPTVVPLRPAG</sequence>
<protein>
    <submittedName>
        <fullName evidence="1">DNA-binding MarR family transcriptional regulator</fullName>
    </submittedName>
</protein>
<dbReference type="RefSeq" id="WP_184947169.1">
    <property type="nucleotide sequence ID" value="NZ_JACHJV010000004.1"/>
</dbReference>
<dbReference type="GO" id="GO:0003677">
    <property type="term" value="F:DNA binding"/>
    <property type="evidence" value="ECO:0007669"/>
    <property type="project" value="UniProtKB-KW"/>
</dbReference>
<dbReference type="Proteomes" id="UP000540506">
    <property type="component" value="Unassembled WGS sequence"/>
</dbReference>
<evidence type="ECO:0000313" key="1">
    <source>
        <dbReference type="EMBL" id="MBB4929116.1"/>
    </source>
</evidence>
<gene>
    <name evidence="1" type="ORF">FHR34_008215</name>
</gene>
<keyword evidence="2" id="KW-1185">Reference proteome</keyword>
<evidence type="ECO:0000313" key="2">
    <source>
        <dbReference type="Proteomes" id="UP000540506"/>
    </source>
</evidence>
<dbReference type="AlphaFoldDB" id="A0A7W7W018"/>
<name>A0A7W7W018_KITKI</name>
<comment type="caution">
    <text evidence="1">The sequence shown here is derived from an EMBL/GenBank/DDBJ whole genome shotgun (WGS) entry which is preliminary data.</text>
</comment>
<proteinExistence type="predicted"/>
<keyword evidence="1" id="KW-0238">DNA-binding</keyword>
<dbReference type="EMBL" id="JACHJV010000004">
    <property type="protein sequence ID" value="MBB4929116.1"/>
    <property type="molecule type" value="Genomic_DNA"/>
</dbReference>
<accession>A0A7W7W018</accession>
<organism evidence="1 2">
    <name type="scientific">Kitasatospora kifunensis</name>
    <name type="common">Streptomyces kifunensis</name>
    <dbReference type="NCBI Taxonomy" id="58351"/>
    <lineage>
        <taxon>Bacteria</taxon>
        <taxon>Bacillati</taxon>
        <taxon>Actinomycetota</taxon>
        <taxon>Actinomycetes</taxon>
        <taxon>Kitasatosporales</taxon>
        <taxon>Streptomycetaceae</taxon>
        <taxon>Kitasatospora</taxon>
    </lineage>
</organism>
<reference evidence="1 2" key="1">
    <citation type="submission" date="2020-08" db="EMBL/GenBank/DDBJ databases">
        <title>Sequencing the genomes of 1000 actinobacteria strains.</title>
        <authorList>
            <person name="Klenk H.-P."/>
        </authorList>
    </citation>
    <scope>NUCLEOTIDE SEQUENCE [LARGE SCALE GENOMIC DNA]</scope>
    <source>
        <strain evidence="1 2">DSM 41654</strain>
    </source>
</reference>